<dbReference type="Proteomes" id="UP000273083">
    <property type="component" value="Unassembled WGS sequence"/>
</dbReference>
<reference evidence="1 2" key="1">
    <citation type="submission" date="2018-11" db="EMBL/GenBank/DDBJ databases">
        <title>Genomic Encyclopedia of Type Strains, Phase IV (KMG-IV): sequencing the most valuable type-strain genomes for metagenomic binning, comparative biology and taxonomic classification.</title>
        <authorList>
            <person name="Goeker M."/>
        </authorList>
    </citation>
    <scope>NUCLEOTIDE SEQUENCE [LARGE SCALE GENOMIC DNA]</scope>
    <source>
        <strain evidence="1 2">DSM 26537</strain>
    </source>
</reference>
<gene>
    <name evidence="1" type="ORF">EDD66_10637</name>
</gene>
<organism evidence="1 2">
    <name type="scientific">Mobilisporobacter senegalensis</name>
    <dbReference type="NCBI Taxonomy" id="1329262"/>
    <lineage>
        <taxon>Bacteria</taxon>
        <taxon>Bacillati</taxon>
        <taxon>Bacillota</taxon>
        <taxon>Clostridia</taxon>
        <taxon>Lachnospirales</taxon>
        <taxon>Lachnospiraceae</taxon>
        <taxon>Mobilisporobacter</taxon>
    </lineage>
</organism>
<protein>
    <submittedName>
        <fullName evidence="1">Uncharacterized protein</fullName>
    </submittedName>
</protein>
<dbReference type="AlphaFoldDB" id="A0A3N1XQI0"/>
<dbReference type="RefSeq" id="WP_170164325.1">
    <property type="nucleotide sequence ID" value="NZ_RJVG01000006.1"/>
</dbReference>
<comment type="caution">
    <text evidence="1">The sequence shown here is derived from an EMBL/GenBank/DDBJ whole genome shotgun (WGS) entry which is preliminary data.</text>
</comment>
<keyword evidence="2" id="KW-1185">Reference proteome</keyword>
<accession>A0A3N1XQI0</accession>
<proteinExistence type="predicted"/>
<name>A0A3N1XQI0_9FIRM</name>
<sequence>MMNYDAITIQDCLDMYEFMDKITVIENGRVTGFEKEKKDEESNTIGIR</sequence>
<evidence type="ECO:0000313" key="2">
    <source>
        <dbReference type="Proteomes" id="UP000273083"/>
    </source>
</evidence>
<dbReference type="EMBL" id="RJVG01000006">
    <property type="protein sequence ID" value="ROR27342.1"/>
    <property type="molecule type" value="Genomic_DNA"/>
</dbReference>
<evidence type="ECO:0000313" key="1">
    <source>
        <dbReference type="EMBL" id="ROR27342.1"/>
    </source>
</evidence>